<dbReference type="STRING" id="429728.SAMN05216456_1449"/>
<sequence length="92" mass="10585">MTLAISPLDTEREIRRLRNLFGQLQRIPQRRRDDECAEARALDILFLLRQLGDDCSDLRAIELSRQNEPACGIGQATFSTRYPLLQVTRTTP</sequence>
<name>A0A1I7NAQ5_9HYPH</name>
<evidence type="ECO:0000313" key="2">
    <source>
        <dbReference type="Proteomes" id="UP000199074"/>
    </source>
</evidence>
<proteinExistence type="predicted"/>
<dbReference type="EMBL" id="FPCK01000001">
    <property type="protein sequence ID" value="SFV31762.1"/>
    <property type="molecule type" value="Genomic_DNA"/>
</dbReference>
<reference evidence="1 2" key="1">
    <citation type="submission" date="2016-10" db="EMBL/GenBank/DDBJ databases">
        <authorList>
            <person name="de Groot N.N."/>
        </authorList>
    </citation>
    <scope>NUCLEOTIDE SEQUENCE [LARGE SCALE GENOMIC DNA]</scope>
    <source>
        <strain evidence="1 2">IPL20</strain>
    </source>
</reference>
<dbReference type="AlphaFoldDB" id="A0A1I7NAQ5"/>
<protein>
    <submittedName>
        <fullName evidence="1">Uncharacterized protein</fullName>
    </submittedName>
</protein>
<dbReference type="RefSeq" id="WP_092422812.1">
    <property type="nucleotide sequence ID" value="NZ_FPCK01000001.1"/>
</dbReference>
<evidence type="ECO:0000313" key="1">
    <source>
        <dbReference type="EMBL" id="SFV31762.1"/>
    </source>
</evidence>
<accession>A0A1I7NAQ5</accession>
<dbReference type="OrthoDB" id="7950871at2"/>
<dbReference type="Proteomes" id="UP000199074">
    <property type="component" value="Unassembled WGS sequence"/>
</dbReference>
<gene>
    <name evidence="1" type="ORF">SAMN05216456_1449</name>
</gene>
<keyword evidence="2" id="KW-1185">Reference proteome</keyword>
<organism evidence="1 2">
    <name type="scientific">Devosia crocina</name>
    <dbReference type="NCBI Taxonomy" id="429728"/>
    <lineage>
        <taxon>Bacteria</taxon>
        <taxon>Pseudomonadati</taxon>
        <taxon>Pseudomonadota</taxon>
        <taxon>Alphaproteobacteria</taxon>
        <taxon>Hyphomicrobiales</taxon>
        <taxon>Devosiaceae</taxon>
        <taxon>Devosia</taxon>
    </lineage>
</organism>